<dbReference type="InterPro" id="IPR023365">
    <property type="entry name" value="Sortase_dom-sf"/>
</dbReference>
<keyword evidence="4" id="KW-1185">Reference proteome</keyword>
<evidence type="ECO:0000256" key="1">
    <source>
        <dbReference type="ARBA" id="ARBA00022801"/>
    </source>
</evidence>
<dbReference type="GO" id="GO:0016787">
    <property type="term" value="F:hydrolase activity"/>
    <property type="evidence" value="ECO:0007669"/>
    <property type="project" value="UniProtKB-KW"/>
</dbReference>
<dbReference type="InterPro" id="IPR005754">
    <property type="entry name" value="Sortase"/>
</dbReference>
<sequence>MKKFLYRLLMLICIGVIAFSGAQLVRIYLKYKKGTDTYKQTAAKAVTTKKSDGDRDHVPITVDFDKLRAENPDVVGWLYCKGTPINYPVVQGKDNSEYLHKLVNGTKNFSGTLFVDVNSPKDLSGPNTIIYGHAMKNGSMFGTLAHYRKADYYQAHPYLWYLTPEGNYRLDLIRGYTAPADSLIYSAFDLAKVQAVLANTASESTFDAGIDRLTVSKIVTLSTCAYDYDDARYIVIAVPTRVDQ</sequence>
<feature type="active site" description="Proton donor/acceptor" evidence="2">
    <location>
        <position position="133"/>
    </location>
</feature>
<evidence type="ECO:0000313" key="4">
    <source>
        <dbReference type="Proteomes" id="UP000461754"/>
    </source>
</evidence>
<dbReference type="SUPFAM" id="SSF63817">
    <property type="entry name" value="Sortase"/>
    <property type="match status" value="1"/>
</dbReference>
<name>A0A7X2NF53_9FIRM</name>
<evidence type="ECO:0000256" key="2">
    <source>
        <dbReference type="PIRSR" id="PIRSR605754-1"/>
    </source>
</evidence>
<dbReference type="EMBL" id="VUMO01000003">
    <property type="protein sequence ID" value="MSS19452.1"/>
    <property type="molecule type" value="Genomic_DNA"/>
</dbReference>
<evidence type="ECO:0000313" key="3">
    <source>
        <dbReference type="EMBL" id="MSS19452.1"/>
    </source>
</evidence>
<dbReference type="EC" id="3.4.22.71" evidence="3"/>
<dbReference type="Pfam" id="PF04203">
    <property type="entry name" value="Sortase"/>
    <property type="match status" value="1"/>
</dbReference>
<proteinExistence type="predicted"/>
<dbReference type="AlphaFoldDB" id="A0A7X2NF53"/>
<dbReference type="Gene3D" id="2.40.260.10">
    <property type="entry name" value="Sortase"/>
    <property type="match status" value="1"/>
</dbReference>
<feature type="active site" description="Acyl-thioester intermediate" evidence="2">
    <location>
        <position position="224"/>
    </location>
</feature>
<dbReference type="CDD" id="cd05826">
    <property type="entry name" value="Sortase_B"/>
    <property type="match status" value="1"/>
</dbReference>
<dbReference type="NCBIfam" id="TIGR03064">
    <property type="entry name" value="sortase_srtB"/>
    <property type="match status" value="1"/>
</dbReference>
<keyword evidence="1 3" id="KW-0378">Hydrolase</keyword>
<dbReference type="Proteomes" id="UP000461754">
    <property type="component" value="Unassembled WGS sequence"/>
</dbReference>
<comment type="caution">
    <text evidence="3">The sequence shown here is derived from an EMBL/GenBank/DDBJ whole genome shotgun (WGS) entry which is preliminary data.</text>
</comment>
<gene>
    <name evidence="3" type="primary">srtB</name>
    <name evidence="3" type="ORF">FYJ52_03365</name>
</gene>
<protein>
    <submittedName>
        <fullName evidence="3">Class B sortase</fullName>
        <ecNumber evidence="3">3.4.22.71</ecNumber>
    </submittedName>
</protein>
<dbReference type="RefSeq" id="WP_154575858.1">
    <property type="nucleotide sequence ID" value="NZ_VUMO01000003.1"/>
</dbReference>
<accession>A0A7X2NF53</accession>
<reference evidence="3 4" key="1">
    <citation type="submission" date="2019-08" db="EMBL/GenBank/DDBJ databases">
        <title>In-depth cultivation of the pig gut microbiome towards novel bacterial diversity and tailored functional studies.</title>
        <authorList>
            <person name="Wylensek D."/>
            <person name="Hitch T.C.A."/>
            <person name="Clavel T."/>
        </authorList>
    </citation>
    <scope>NUCLEOTIDE SEQUENCE [LARGE SCALE GENOMIC DNA]</scope>
    <source>
        <strain evidence="3 4">RF-744-FAT-4</strain>
    </source>
</reference>
<organism evidence="3 4">
    <name type="scientific">Pseudoramibacter porci</name>
    <dbReference type="NCBI Taxonomy" id="2606631"/>
    <lineage>
        <taxon>Bacteria</taxon>
        <taxon>Bacillati</taxon>
        <taxon>Bacillota</taxon>
        <taxon>Clostridia</taxon>
        <taxon>Eubacteriales</taxon>
        <taxon>Eubacteriaceae</taxon>
        <taxon>Pseudoramibacter</taxon>
    </lineage>
</organism>
<dbReference type="InterPro" id="IPR009835">
    <property type="entry name" value="SrtB"/>
</dbReference>